<keyword evidence="3 9" id="KW-0813">Transport</keyword>
<dbReference type="NCBIfam" id="TIGR00969">
    <property type="entry name" value="3a0106s02"/>
    <property type="match status" value="1"/>
</dbReference>
<dbReference type="PANTHER" id="PTHR30406">
    <property type="entry name" value="SULFATE TRANSPORT SYSTEM PERMEASE PROTEIN"/>
    <property type="match status" value="1"/>
</dbReference>
<evidence type="ECO:0000313" key="12">
    <source>
        <dbReference type="Proteomes" id="UP000192939"/>
    </source>
</evidence>
<feature type="transmembrane region" description="Helical" evidence="9">
    <location>
        <begin position="133"/>
        <end position="157"/>
    </location>
</feature>
<evidence type="ECO:0000259" key="10">
    <source>
        <dbReference type="PROSITE" id="PS50928"/>
    </source>
</evidence>
<name>A0ABY1LYX4_9BACL</name>
<dbReference type="RefSeq" id="WP_028539855.1">
    <property type="nucleotide sequence ID" value="NZ_FXAE01000027.1"/>
</dbReference>
<keyword evidence="7 9" id="KW-0472">Membrane</keyword>
<gene>
    <name evidence="11" type="ORF">SAMN02744124_02673</name>
</gene>
<organism evidence="11 12">
    <name type="scientific">Paenibacillus barengoltzii J12</name>
    <dbReference type="NCBI Taxonomy" id="935846"/>
    <lineage>
        <taxon>Bacteria</taxon>
        <taxon>Bacillati</taxon>
        <taxon>Bacillota</taxon>
        <taxon>Bacilli</taxon>
        <taxon>Bacillales</taxon>
        <taxon>Paenibacillaceae</taxon>
        <taxon>Paenibacillus</taxon>
    </lineage>
</organism>
<evidence type="ECO:0000256" key="6">
    <source>
        <dbReference type="ARBA" id="ARBA00023032"/>
    </source>
</evidence>
<sequence length="276" mass="29857">MHSSTAKRGVLPGFGLTMGFSVLYLSLIVLIPLSALLLNSTGLTWEKFWDIATDPRVLASYRVSFVTAAVAGLIDAVLGLLLAWVLVRYDFPGKHIFDAMIDLPFALPTAVAGVSLTAIYSANGWIGSLFEPLGIRIAFTPAGITLALMFIGIPFVVRTVQPVLQDLDAEVEEAAATLGASRFRTFRQVVLPELLPPLLTGFALAFARGIGEYGSVVFISGNMPMKTEIAPLLIMSKLEQFDYAGATAVALMLLLISFVLLLLINTLQRRIRKTAR</sequence>
<evidence type="ECO:0000256" key="1">
    <source>
        <dbReference type="ARBA" id="ARBA00004141"/>
    </source>
</evidence>
<protein>
    <recommendedName>
        <fullName evidence="9">Sulfate transport system permease protein CysT</fullName>
    </recommendedName>
</protein>
<evidence type="ECO:0000313" key="11">
    <source>
        <dbReference type="EMBL" id="SMF37041.1"/>
    </source>
</evidence>
<evidence type="ECO:0000256" key="5">
    <source>
        <dbReference type="ARBA" id="ARBA00022989"/>
    </source>
</evidence>
<dbReference type="SUPFAM" id="SSF161098">
    <property type="entry name" value="MetI-like"/>
    <property type="match status" value="1"/>
</dbReference>
<dbReference type="CDD" id="cd06261">
    <property type="entry name" value="TM_PBP2"/>
    <property type="match status" value="1"/>
</dbReference>
<feature type="domain" description="ABC transmembrane type-1" evidence="10">
    <location>
        <begin position="61"/>
        <end position="264"/>
    </location>
</feature>
<dbReference type="EMBL" id="FXAE01000027">
    <property type="protein sequence ID" value="SMF37041.1"/>
    <property type="molecule type" value="Genomic_DNA"/>
</dbReference>
<evidence type="ECO:0000256" key="3">
    <source>
        <dbReference type="ARBA" id="ARBA00022448"/>
    </source>
</evidence>
<comment type="subunit">
    <text evidence="2">The complex is composed of two ATP-binding proteins (CysA), two transmembrane proteins (CysT and CysW) and a solute-binding protein (CysP).</text>
</comment>
<reference evidence="11 12" key="1">
    <citation type="submission" date="2017-04" db="EMBL/GenBank/DDBJ databases">
        <authorList>
            <person name="Varghese N."/>
            <person name="Submissions S."/>
        </authorList>
    </citation>
    <scope>NUCLEOTIDE SEQUENCE [LARGE SCALE GENOMIC DNA]</scope>
    <source>
        <strain evidence="11 12">J12</strain>
    </source>
</reference>
<dbReference type="InterPro" id="IPR035906">
    <property type="entry name" value="MetI-like_sf"/>
</dbReference>
<comment type="caution">
    <text evidence="11">The sequence shown here is derived from an EMBL/GenBank/DDBJ whole genome shotgun (WGS) entry which is preliminary data.</text>
</comment>
<evidence type="ECO:0000256" key="7">
    <source>
        <dbReference type="ARBA" id="ARBA00023136"/>
    </source>
</evidence>
<comment type="function">
    <text evidence="8">Part of the ABC transporter complex CysAWTP (TC 3.A.1.6.1) involved in sulfate/thiosulfate import. Probably responsible for the translocation of the substrate across the membrane.</text>
</comment>
<comment type="caution">
    <text evidence="9">Lacks conserved residue(s) required for the propagation of feature annotation.</text>
</comment>
<evidence type="ECO:0000256" key="4">
    <source>
        <dbReference type="ARBA" id="ARBA00022692"/>
    </source>
</evidence>
<feature type="transmembrane region" description="Helical" evidence="9">
    <location>
        <begin position="243"/>
        <end position="264"/>
    </location>
</feature>
<dbReference type="PROSITE" id="PS50928">
    <property type="entry name" value="ABC_TM1"/>
    <property type="match status" value="1"/>
</dbReference>
<dbReference type="Pfam" id="PF00528">
    <property type="entry name" value="BPD_transp_1"/>
    <property type="match status" value="1"/>
</dbReference>
<comment type="subcellular location">
    <subcellularLocation>
        <location evidence="1">Membrane</location>
        <topology evidence="1">Multi-pass membrane protein</topology>
    </subcellularLocation>
</comment>
<feature type="transmembrane region" description="Helical" evidence="9">
    <location>
        <begin position="21"/>
        <end position="45"/>
    </location>
</feature>
<keyword evidence="5 9" id="KW-1133">Transmembrane helix</keyword>
<proteinExistence type="inferred from homology"/>
<keyword evidence="12" id="KW-1185">Reference proteome</keyword>
<evidence type="ECO:0000256" key="9">
    <source>
        <dbReference type="RuleBase" id="RU366001"/>
    </source>
</evidence>
<feature type="transmembrane region" description="Helical" evidence="9">
    <location>
        <begin position="65"/>
        <end position="87"/>
    </location>
</feature>
<dbReference type="NCBIfam" id="TIGR02139">
    <property type="entry name" value="permease_CysT"/>
    <property type="match status" value="1"/>
</dbReference>
<evidence type="ECO:0000256" key="8">
    <source>
        <dbReference type="ARBA" id="ARBA00025323"/>
    </source>
</evidence>
<feature type="transmembrane region" description="Helical" evidence="9">
    <location>
        <begin position="99"/>
        <end position="121"/>
    </location>
</feature>
<comment type="function">
    <text evidence="9">Part of the ABC transporter complex (TC 3.A.1.6.1) involved in sulfate/thiosulfate import.</text>
</comment>
<dbReference type="PANTHER" id="PTHR30406:SF8">
    <property type="entry name" value="SULFATE TRANSPORT SYSTEM PERMEASE PROTEIN CYST"/>
    <property type="match status" value="1"/>
</dbReference>
<dbReference type="Proteomes" id="UP000192939">
    <property type="component" value="Unassembled WGS sequence"/>
</dbReference>
<dbReference type="InterPro" id="IPR005667">
    <property type="entry name" value="Sulph_transpt2"/>
</dbReference>
<keyword evidence="6 9" id="KW-0764">Sulfate transport</keyword>
<dbReference type="Gene3D" id="1.10.3720.10">
    <property type="entry name" value="MetI-like"/>
    <property type="match status" value="1"/>
</dbReference>
<keyword evidence="4 9" id="KW-0812">Transmembrane</keyword>
<accession>A0ABY1LYX4</accession>
<evidence type="ECO:0000256" key="2">
    <source>
        <dbReference type="ARBA" id="ARBA00011779"/>
    </source>
</evidence>
<comment type="similarity">
    <text evidence="9">Belongs to the binding-protein-dependent transport system permease family. CysTW subfamily.</text>
</comment>
<dbReference type="InterPro" id="IPR011865">
    <property type="entry name" value="CysT_permease"/>
</dbReference>
<dbReference type="InterPro" id="IPR000515">
    <property type="entry name" value="MetI-like"/>
</dbReference>